<name>A0ABS7SCF3_9MICO</name>
<evidence type="ECO:0000256" key="1">
    <source>
        <dbReference type="SAM" id="MobiDB-lite"/>
    </source>
</evidence>
<gene>
    <name evidence="3" type="ORF">KCQ71_14550</name>
</gene>
<organism evidence="3 4">
    <name type="scientific">Occultella gossypii</name>
    <dbReference type="NCBI Taxonomy" id="2800820"/>
    <lineage>
        <taxon>Bacteria</taxon>
        <taxon>Bacillati</taxon>
        <taxon>Actinomycetota</taxon>
        <taxon>Actinomycetes</taxon>
        <taxon>Micrococcales</taxon>
        <taxon>Ruaniaceae</taxon>
        <taxon>Occultella</taxon>
    </lineage>
</organism>
<dbReference type="SMART" id="SM00460">
    <property type="entry name" value="TGc"/>
    <property type="match status" value="1"/>
</dbReference>
<dbReference type="RefSeq" id="WP_223407111.1">
    <property type="nucleotide sequence ID" value="NZ_JAGSHT010000013.1"/>
</dbReference>
<feature type="domain" description="Transglutaminase-like" evidence="2">
    <location>
        <begin position="99"/>
        <end position="161"/>
    </location>
</feature>
<feature type="region of interest" description="Disordered" evidence="1">
    <location>
        <begin position="284"/>
        <end position="303"/>
    </location>
</feature>
<dbReference type="Gene3D" id="3.10.620.30">
    <property type="match status" value="1"/>
</dbReference>
<dbReference type="SUPFAM" id="SSF54001">
    <property type="entry name" value="Cysteine proteinases"/>
    <property type="match status" value="1"/>
</dbReference>
<evidence type="ECO:0000259" key="2">
    <source>
        <dbReference type="SMART" id="SM00460"/>
    </source>
</evidence>
<evidence type="ECO:0000313" key="4">
    <source>
        <dbReference type="Proteomes" id="UP000826651"/>
    </source>
</evidence>
<proteinExistence type="predicted"/>
<dbReference type="Pfam" id="PF01841">
    <property type="entry name" value="Transglut_core"/>
    <property type="match status" value="1"/>
</dbReference>
<evidence type="ECO:0000313" key="3">
    <source>
        <dbReference type="EMBL" id="MBZ2197379.1"/>
    </source>
</evidence>
<protein>
    <submittedName>
        <fullName evidence="3">Transglutaminase domain-containing protein</fullName>
    </submittedName>
</protein>
<sequence length="326" mass="36273">MQSAAQGGIESRYRHEPDAHYSRPSYYSDPGRHADLLASVPSDLASVCAVAQNTITHYRFSSVPLPTSSNDDINARWLSRILDIDQQRHGKPLQHDRAEADRVQGCCRDQVLLAVGILRQHRIPARSRVGFAEYFRSDRRQDHVVAEAWLGNRWVRFDPGVSEPRECLANPLDISTDGDSPFLTAAAAWVGYRQHGKSIDDLGIRIPSAEFTGAPFVLTYLIMDVAHRFGDELLLWDFWGAMPLPGREMDVGLGDELAELVVRADAGDPDAESQLERIHHTDPRVRPGSQVQQFCPRGGSPRQVRLDPAAALKVGSHSTPDYPDAR</sequence>
<comment type="caution">
    <text evidence="3">The sequence shown here is derived from an EMBL/GenBank/DDBJ whole genome shotgun (WGS) entry which is preliminary data.</text>
</comment>
<keyword evidence="4" id="KW-1185">Reference proteome</keyword>
<dbReference type="EMBL" id="JAGSHT010000013">
    <property type="protein sequence ID" value="MBZ2197379.1"/>
    <property type="molecule type" value="Genomic_DNA"/>
</dbReference>
<dbReference type="Proteomes" id="UP000826651">
    <property type="component" value="Unassembled WGS sequence"/>
</dbReference>
<dbReference type="InterPro" id="IPR038765">
    <property type="entry name" value="Papain-like_cys_pep_sf"/>
</dbReference>
<reference evidence="3 4" key="1">
    <citation type="submission" date="2021-04" db="EMBL/GenBank/DDBJ databases">
        <title>Ruania sp. nov., isolated from sandy soil of mangrove forest.</title>
        <authorList>
            <person name="Ge X."/>
            <person name="Huang R."/>
            <person name="Liu W."/>
        </authorList>
    </citation>
    <scope>NUCLEOTIDE SEQUENCE [LARGE SCALE GENOMIC DNA]</scope>
    <source>
        <strain evidence="3 4">N2-46</strain>
    </source>
</reference>
<accession>A0ABS7SCF3</accession>
<dbReference type="InterPro" id="IPR002931">
    <property type="entry name" value="Transglutaminase-like"/>
</dbReference>
<feature type="compositionally biased region" description="Basic and acidic residues" evidence="1">
    <location>
        <begin position="11"/>
        <end position="21"/>
    </location>
</feature>
<feature type="region of interest" description="Disordered" evidence="1">
    <location>
        <begin position="1"/>
        <end position="26"/>
    </location>
</feature>